<gene>
    <name evidence="18" type="ORF">AtDm6_2718</name>
</gene>
<dbReference type="Gene3D" id="3.20.20.80">
    <property type="entry name" value="Glycosidases"/>
    <property type="match status" value="1"/>
</dbReference>
<dbReference type="InterPro" id="IPR006047">
    <property type="entry name" value="GH13_cat_dom"/>
</dbReference>
<dbReference type="PANTHER" id="PTHR43651">
    <property type="entry name" value="1,4-ALPHA-GLUCAN-BRANCHING ENZYME"/>
    <property type="match status" value="1"/>
</dbReference>
<dbReference type="Gene3D" id="2.60.40.10">
    <property type="entry name" value="Immunoglobulins"/>
    <property type="match status" value="1"/>
</dbReference>
<dbReference type="STRING" id="104102.AtDm6_2718"/>
<evidence type="ECO:0000256" key="14">
    <source>
        <dbReference type="PIRNR" id="PIRNR006337"/>
    </source>
</evidence>
<dbReference type="CDD" id="cd11325">
    <property type="entry name" value="AmyAc_GTHase"/>
    <property type="match status" value="1"/>
</dbReference>
<evidence type="ECO:0000256" key="13">
    <source>
        <dbReference type="NCBIfam" id="TIGR02402"/>
    </source>
</evidence>
<evidence type="ECO:0000313" key="18">
    <source>
        <dbReference type="EMBL" id="KGB21952.1"/>
    </source>
</evidence>
<sequence length="592" mass="66932">MKSSTRFMPRWGAWHKEDGTTRFRIWAPHYNKIAVALEDKPAIEMSRDQEGWHEVTFPCAAGTLYNYQLSFSTLIPDPASQCQPEDVHGKSLIVDQGAYQWRTPHWRGRPWEEAVIYEVHVGAAGGYASIIKQLDALSDLGITAIQLMPLSEFPGGRNWGYDGVFPYAPESSYGTPDDLKALIDAAHERNIMVFLDVVYNHFGPEGNILSQYVPTFFDPDRQTAWGQAINFTLPAVQDFFLDNALYWLNIYHFDGLRLDAVHAIAPQSWLRDLLQNIRAECDLERHIHLILENENNDASLLRAGYSAQWNDDAHNALHVLLTEETEGYYGNFAHNPTQDLVQALQEGFVYQGQISPDTQKPRGQPSADLPPTSFIFFLQNHDQIGNRALGDRLSTQIDPGVLGVAHALLLLSPQIPMLFMGEEWGSKTPFLYFVSHSEGLNTLVREGRQKEMASFSTFSSQEAANLIPDPASPDTFKRSCLHWSERTQSEHVQTYETVKKLLSVRQEHIVPRLHNARSASSHIWAPGAFAVSWYMGDERILELFVNFSDTDITLLTGYAGVVLYRSVNQDCKINHTLKAHSFIATLRKGSER</sequence>
<dbReference type="Proteomes" id="UP000029448">
    <property type="component" value="Unassembled WGS sequence"/>
</dbReference>
<accession>A0A094YKT3</accession>
<dbReference type="InterPro" id="IPR017853">
    <property type="entry name" value="GH"/>
</dbReference>
<dbReference type="GO" id="GO:0005737">
    <property type="term" value="C:cytoplasm"/>
    <property type="evidence" value="ECO:0007669"/>
    <property type="project" value="UniProtKB-SubCell"/>
</dbReference>
<evidence type="ECO:0000256" key="3">
    <source>
        <dbReference type="ARBA" id="ARBA00008061"/>
    </source>
</evidence>
<evidence type="ECO:0000259" key="17">
    <source>
        <dbReference type="SMART" id="SM00642"/>
    </source>
</evidence>
<dbReference type="EC" id="3.2.1.141" evidence="4 13"/>
<dbReference type="EMBL" id="JOKM01000093">
    <property type="protein sequence ID" value="KGB21952.1"/>
    <property type="molecule type" value="Genomic_DNA"/>
</dbReference>
<feature type="domain" description="Glycosyl hydrolase family 13 catalytic" evidence="17">
    <location>
        <begin position="118"/>
        <end position="456"/>
    </location>
</feature>
<evidence type="ECO:0000256" key="8">
    <source>
        <dbReference type="ARBA" id="ARBA00023277"/>
    </source>
</evidence>
<dbReference type="CDD" id="cd02853">
    <property type="entry name" value="E_set_MTHase_like_N"/>
    <property type="match status" value="1"/>
</dbReference>
<comment type="similarity">
    <text evidence="3 14">Belongs to the glycosyl hydrolase 13 family.</text>
</comment>
<evidence type="ECO:0000256" key="6">
    <source>
        <dbReference type="ARBA" id="ARBA00022490"/>
    </source>
</evidence>
<comment type="pathway">
    <text evidence="2 14">Glycan biosynthesis; trehalose biosynthesis.</text>
</comment>
<dbReference type="SUPFAM" id="SSF51445">
    <property type="entry name" value="(Trans)glycosidases"/>
    <property type="match status" value="1"/>
</dbReference>
<dbReference type="InterPro" id="IPR044901">
    <property type="entry name" value="Trehalose_TreZ_E-set_sf"/>
</dbReference>
<dbReference type="GO" id="GO:0005992">
    <property type="term" value="P:trehalose biosynthetic process"/>
    <property type="evidence" value="ECO:0007669"/>
    <property type="project" value="UniProtKB-UniRule"/>
</dbReference>
<evidence type="ECO:0000256" key="4">
    <source>
        <dbReference type="ARBA" id="ARBA00012268"/>
    </source>
</evidence>
<proteinExistence type="inferred from homology"/>
<feature type="active site" description="Nucleophile" evidence="15">
    <location>
        <position position="259"/>
    </location>
</feature>
<dbReference type="PANTHER" id="PTHR43651:SF11">
    <property type="entry name" value="MALTO-OLIGOSYLTREHALOSE TREHALOHYDROLASE"/>
    <property type="match status" value="1"/>
</dbReference>
<dbReference type="GO" id="GO:0033942">
    <property type="term" value="F:4-alpha-D-(1-&gt;4)-alpha-D-glucanotrehalose trehalohydrolase activity"/>
    <property type="evidence" value="ECO:0007669"/>
    <property type="project" value="UniProtKB-EC"/>
</dbReference>
<evidence type="ECO:0000256" key="1">
    <source>
        <dbReference type="ARBA" id="ARBA00004496"/>
    </source>
</evidence>
<dbReference type="Gene3D" id="1.10.10.760">
    <property type="entry name" value="E-set domains of sugar-utilizing enzymes"/>
    <property type="match status" value="1"/>
</dbReference>
<dbReference type="RefSeq" id="WP_035381486.1">
    <property type="nucleotide sequence ID" value="NZ_JACAOJ010000011.1"/>
</dbReference>
<keyword evidence="7 14" id="KW-0378">Hydrolase</keyword>
<keyword evidence="6" id="KW-0963">Cytoplasm</keyword>
<evidence type="ECO:0000256" key="16">
    <source>
        <dbReference type="PIRSR" id="PIRSR006337-3"/>
    </source>
</evidence>
<evidence type="ECO:0000256" key="5">
    <source>
        <dbReference type="ARBA" id="ARBA00015938"/>
    </source>
</evidence>
<dbReference type="SUPFAM" id="SSF81296">
    <property type="entry name" value="E set domains"/>
    <property type="match status" value="1"/>
</dbReference>
<comment type="subcellular location">
    <subcellularLocation>
        <location evidence="1 15">Cytoplasm</location>
    </subcellularLocation>
</comment>
<evidence type="ECO:0000256" key="12">
    <source>
        <dbReference type="ARBA" id="ARBA00034013"/>
    </source>
</evidence>
<comment type="catalytic activity">
    <reaction evidence="12 14">
        <text>hydrolysis of (1-&gt;4)-alpha-D-glucosidic linkage in 4-alpha-D-[(1-&gt;4)-alpha-D-glucanosyl]n trehalose to yield trehalose and (1-&gt;4)-alpha-D-glucan.</text>
        <dbReference type="EC" id="3.2.1.141"/>
    </reaction>
</comment>
<dbReference type="AlphaFoldDB" id="A0A094YKT3"/>
<organism evidence="18 19">
    <name type="scientific">Acetobacter tropicalis</name>
    <dbReference type="NCBI Taxonomy" id="104102"/>
    <lineage>
        <taxon>Bacteria</taxon>
        <taxon>Pseudomonadati</taxon>
        <taxon>Pseudomonadota</taxon>
        <taxon>Alphaproteobacteria</taxon>
        <taxon>Acetobacterales</taxon>
        <taxon>Acetobacteraceae</taxon>
        <taxon>Acetobacter</taxon>
    </lineage>
</organism>
<evidence type="ECO:0000256" key="11">
    <source>
        <dbReference type="ARBA" id="ARBA00033284"/>
    </source>
</evidence>
<evidence type="ECO:0000256" key="15">
    <source>
        <dbReference type="PIRSR" id="PIRSR006337-1"/>
    </source>
</evidence>
<dbReference type="InterPro" id="IPR014756">
    <property type="entry name" value="Ig_E-set"/>
</dbReference>
<dbReference type="UniPathway" id="UPA00299"/>
<feature type="site" description="Transition state stabilizer" evidence="16">
    <location>
        <position position="382"/>
    </location>
</feature>
<comment type="caution">
    <text evidence="18">The sequence shown here is derived from an EMBL/GenBank/DDBJ whole genome shotgun (WGS) entry which is preliminary data.</text>
</comment>
<evidence type="ECO:0000313" key="19">
    <source>
        <dbReference type="Proteomes" id="UP000029448"/>
    </source>
</evidence>
<keyword evidence="19" id="KW-1185">Reference proteome</keyword>
<dbReference type="GeneID" id="89479901"/>
<name>A0A094YKT3_9PROT</name>
<keyword evidence="9 14" id="KW-0326">Glycosidase</keyword>
<protein>
    <recommendedName>
        <fullName evidence="5 13">Malto-oligosyltrehalose trehalohydrolase</fullName>
        <shortName evidence="14">MTHase</shortName>
        <ecNumber evidence="4 13">3.2.1.141</ecNumber>
    </recommendedName>
    <alternativeName>
        <fullName evidence="11 14">4-alpha-D-((1-&gt;4)-alpha-D-glucano)trehalose trehalohydrolase</fullName>
    </alternativeName>
    <alternativeName>
        <fullName evidence="10 14">Maltooligosyl trehalose trehalohydrolase</fullName>
    </alternativeName>
</protein>
<dbReference type="PIRSF" id="PIRSF006337">
    <property type="entry name" value="Trehalose_TreZ"/>
    <property type="match status" value="1"/>
</dbReference>
<dbReference type="InterPro" id="IPR012768">
    <property type="entry name" value="Trehalose_TreZ"/>
</dbReference>
<dbReference type="Pfam" id="PF00128">
    <property type="entry name" value="Alpha-amylase"/>
    <property type="match status" value="1"/>
</dbReference>
<feature type="active site" description="Proton donor" evidence="15">
    <location>
        <position position="292"/>
    </location>
</feature>
<dbReference type="NCBIfam" id="TIGR02402">
    <property type="entry name" value="trehalose_TreZ"/>
    <property type="match status" value="1"/>
</dbReference>
<evidence type="ECO:0000256" key="2">
    <source>
        <dbReference type="ARBA" id="ARBA00005199"/>
    </source>
</evidence>
<evidence type="ECO:0000256" key="10">
    <source>
        <dbReference type="ARBA" id="ARBA00032057"/>
    </source>
</evidence>
<dbReference type="InterPro" id="IPR013783">
    <property type="entry name" value="Ig-like_fold"/>
</dbReference>
<dbReference type="PATRIC" id="fig|104102.7.peg.2682"/>
<evidence type="ECO:0000256" key="9">
    <source>
        <dbReference type="ARBA" id="ARBA00023295"/>
    </source>
</evidence>
<evidence type="ECO:0000256" key="7">
    <source>
        <dbReference type="ARBA" id="ARBA00022801"/>
    </source>
</evidence>
<reference evidence="18 19" key="1">
    <citation type="submission" date="2014-06" db="EMBL/GenBank/DDBJ databases">
        <title>Functional and comparative genomic analyses of the Drosophila gut microbiota identify candidate symbiosis factors.</title>
        <authorList>
            <person name="Newell P.D."/>
            <person name="Chaston J.M."/>
            <person name="Douglas A.E."/>
        </authorList>
    </citation>
    <scope>NUCLEOTIDE SEQUENCE [LARGE SCALE GENOMIC DNA]</scope>
    <source>
        <strain evidence="18 19">DmCS_006</strain>
    </source>
</reference>
<dbReference type="SMART" id="SM00642">
    <property type="entry name" value="Aamy"/>
    <property type="match status" value="1"/>
</dbReference>
<keyword evidence="8" id="KW-0119">Carbohydrate metabolism</keyword>